<dbReference type="InterPro" id="IPR017853">
    <property type="entry name" value="GH"/>
</dbReference>
<keyword evidence="5" id="KW-0378">Hydrolase</keyword>
<evidence type="ECO:0000256" key="5">
    <source>
        <dbReference type="ARBA" id="ARBA00022801"/>
    </source>
</evidence>
<gene>
    <name evidence="8" type="ORF">ACH429_01315</name>
</gene>
<dbReference type="PANTHER" id="PTHR10030">
    <property type="entry name" value="ALPHA-L-FUCOSIDASE"/>
    <property type="match status" value="1"/>
</dbReference>
<keyword evidence="9" id="KW-1185">Reference proteome</keyword>
<protein>
    <recommendedName>
        <fullName evidence="3">alpha-L-fucosidase</fullName>
        <ecNumber evidence="3">3.2.1.51</ecNumber>
    </recommendedName>
</protein>
<dbReference type="SUPFAM" id="SSF51445">
    <property type="entry name" value="(Trans)glycosidases"/>
    <property type="match status" value="1"/>
</dbReference>
<sequence>MTDTAWFTEARFGLFVHWGLYAIPARRGNNTGTSEWVQRHEHSHTDAYARYLRYFDPDRYDPAAWAEEAWDAGMRYAVLTTKHHDGFCLWDSALTDFKATNTPAGRDLVREFTDAFRSRGFRIGFYHSLIDWHHPEFPVDGKHPMDENEEFKAAASGRDITKYADYLHGQVRELLTGYGRVDVMWFDYSYPEQPGAWGGKGAADWRSEELFATVRELQPRILVNDRLDVPGDFITPEQVQLAGQLKRDGKPVVWEACQTMNGDWGYNRDNLAFKSAGQLVRMLIDTVANGGNLLLNTGPTARGTLEKASVERLRAVGEWMELHERSIRGAGPSTYRPPADARYTQRGDRLYLHLFSWPMRHIHLPGLAGTVEHAQMLQDGSEVLFQDTTTVDGHPDDPALSDEGSLTLHLPENRPETAVPVVELFLRA</sequence>
<keyword evidence="4" id="KW-0732">Signal</keyword>
<dbReference type="Gene3D" id="3.20.20.80">
    <property type="entry name" value="Glycosidases"/>
    <property type="match status" value="1"/>
</dbReference>
<dbReference type="Proteomes" id="UP001611548">
    <property type="component" value="Unassembled WGS sequence"/>
</dbReference>
<name>A0ABW7UMG3_9ACTN</name>
<comment type="caution">
    <text evidence="8">The sequence shown here is derived from an EMBL/GenBank/DDBJ whole genome shotgun (WGS) entry which is preliminary data.</text>
</comment>
<evidence type="ECO:0000313" key="8">
    <source>
        <dbReference type="EMBL" id="MFI1962781.1"/>
    </source>
</evidence>
<dbReference type="InterPro" id="IPR000933">
    <property type="entry name" value="Glyco_hydro_29"/>
</dbReference>
<keyword evidence="6" id="KW-0326">Glycosidase</keyword>
<evidence type="ECO:0000256" key="2">
    <source>
        <dbReference type="ARBA" id="ARBA00007951"/>
    </source>
</evidence>
<evidence type="ECO:0000256" key="3">
    <source>
        <dbReference type="ARBA" id="ARBA00012662"/>
    </source>
</evidence>
<dbReference type="SMART" id="SM00812">
    <property type="entry name" value="Alpha_L_fucos"/>
    <property type="match status" value="1"/>
</dbReference>
<comment type="function">
    <text evidence="1">Alpha-L-fucosidase is responsible for hydrolyzing the alpha-1,6-linked fucose joined to the reducing-end N-acetylglucosamine of the carbohydrate moieties of glycoproteins.</text>
</comment>
<evidence type="ECO:0000259" key="7">
    <source>
        <dbReference type="Pfam" id="PF01120"/>
    </source>
</evidence>
<organism evidence="8 9">
    <name type="scientific">Streptomyces pathocidini</name>
    <dbReference type="NCBI Taxonomy" id="1650571"/>
    <lineage>
        <taxon>Bacteria</taxon>
        <taxon>Bacillati</taxon>
        <taxon>Actinomycetota</taxon>
        <taxon>Actinomycetes</taxon>
        <taxon>Kitasatosporales</taxon>
        <taxon>Streptomycetaceae</taxon>
        <taxon>Streptomyces</taxon>
    </lineage>
</organism>
<dbReference type="PRINTS" id="PR00741">
    <property type="entry name" value="GLHYDRLASE29"/>
</dbReference>
<dbReference type="PANTHER" id="PTHR10030:SF37">
    <property type="entry name" value="ALPHA-L-FUCOSIDASE-RELATED"/>
    <property type="match status" value="1"/>
</dbReference>
<feature type="domain" description="Glycoside hydrolase family 29 N-terminal" evidence="7">
    <location>
        <begin position="5"/>
        <end position="323"/>
    </location>
</feature>
<dbReference type="Pfam" id="PF01120">
    <property type="entry name" value="Alpha_L_fucos"/>
    <property type="match status" value="1"/>
</dbReference>
<evidence type="ECO:0000256" key="6">
    <source>
        <dbReference type="ARBA" id="ARBA00023295"/>
    </source>
</evidence>
<reference evidence="8 9" key="1">
    <citation type="submission" date="2024-10" db="EMBL/GenBank/DDBJ databases">
        <title>The Natural Products Discovery Center: Release of the First 8490 Sequenced Strains for Exploring Actinobacteria Biosynthetic Diversity.</title>
        <authorList>
            <person name="Kalkreuter E."/>
            <person name="Kautsar S.A."/>
            <person name="Yang D."/>
            <person name="Bader C.D."/>
            <person name="Teijaro C.N."/>
            <person name="Fluegel L."/>
            <person name="Davis C.M."/>
            <person name="Simpson J.R."/>
            <person name="Lauterbach L."/>
            <person name="Steele A.D."/>
            <person name="Gui C."/>
            <person name="Meng S."/>
            <person name="Li G."/>
            <person name="Viehrig K."/>
            <person name="Ye F."/>
            <person name="Su P."/>
            <person name="Kiefer A.F."/>
            <person name="Nichols A."/>
            <person name="Cepeda A.J."/>
            <person name="Yan W."/>
            <person name="Fan B."/>
            <person name="Jiang Y."/>
            <person name="Adhikari A."/>
            <person name="Zheng C.-J."/>
            <person name="Schuster L."/>
            <person name="Cowan T.M."/>
            <person name="Smanski M.J."/>
            <person name="Chevrette M.G."/>
            <person name="De Carvalho L.P.S."/>
            <person name="Shen B."/>
        </authorList>
    </citation>
    <scope>NUCLEOTIDE SEQUENCE [LARGE SCALE GENOMIC DNA]</scope>
    <source>
        <strain evidence="8 9">NPDC020327</strain>
    </source>
</reference>
<accession>A0ABW7UMG3</accession>
<dbReference type="InterPro" id="IPR016286">
    <property type="entry name" value="FUC_metazoa-typ"/>
</dbReference>
<comment type="similarity">
    <text evidence="2">Belongs to the glycosyl hydrolase 29 family.</text>
</comment>
<evidence type="ECO:0000256" key="4">
    <source>
        <dbReference type="ARBA" id="ARBA00022729"/>
    </source>
</evidence>
<dbReference type="EC" id="3.2.1.51" evidence="3"/>
<dbReference type="EMBL" id="JBIRWE010000001">
    <property type="protein sequence ID" value="MFI1962781.1"/>
    <property type="molecule type" value="Genomic_DNA"/>
</dbReference>
<proteinExistence type="inferred from homology"/>
<evidence type="ECO:0000256" key="1">
    <source>
        <dbReference type="ARBA" id="ARBA00004071"/>
    </source>
</evidence>
<evidence type="ECO:0000313" key="9">
    <source>
        <dbReference type="Proteomes" id="UP001611548"/>
    </source>
</evidence>
<dbReference type="InterPro" id="IPR057739">
    <property type="entry name" value="Glyco_hydro_29_N"/>
</dbReference>
<dbReference type="RefSeq" id="WP_055470648.1">
    <property type="nucleotide sequence ID" value="NZ_JBIRWE010000001.1"/>
</dbReference>
<dbReference type="PIRSF" id="PIRSF001092">
    <property type="entry name" value="Alpha-L-fucosidase"/>
    <property type="match status" value="1"/>
</dbReference>